<evidence type="ECO:0000313" key="3">
    <source>
        <dbReference type="Proteomes" id="UP001373714"/>
    </source>
</evidence>
<feature type="compositionally biased region" description="Polar residues" evidence="1">
    <location>
        <begin position="1"/>
        <end position="15"/>
    </location>
</feature>
<feature type="compositionally biased region" description="Polar residues" evidence="1">
    <location>
        <begin position="588"/>
        <end position="597"/>
    </location>
</feature>
<sequence>MADETSSAAQSIQSTCPPPPPSLNTIASSSSSSNITSTPALQNGIINNENVLHSRKVINPGKQAALATNSTTATTSRGSPSVNMISGHSRSLSHPVKKTTSTASSQSAFLDPPPISLSGTSTGTNLGLSGGQSGAVTAPTSATASTFGSSIGHPLPSTNTNINSSINTNIVIPPFTPTRPSLPRGLSLQLPSQTQPLPPYLDPALGFSTVRRPRLDFTRSCTSLHHSFIADSPDSSPLTPSMPIPRRGLDSPIAMYTGGGGGIGGGVGGAGSIFSSMLADSRVLSDSSSDSSVSDDDEMELSSAHSQFGPSLPSSANMNDMFNSSALLTRRHMTRLRGKGRSRQSSSSASASSTSLASPSPTTPPNGEIKKPASGGYFGSQLSDMIIQRRQSISQAMKKIGFLSGSGASDDGKADGKQLDAVRRPVVRRGNLLPKPKHFQRVKAALIEEAAPVDAEMRIEAAIQRQLREDDEEEDTRTVPQTPVLNAQAEDDNALVFEDTEDEAGGPSFKSAAQRNSGYWGALESSSPGGFMGFRMNPDGDIIMGTDSMVNSPVSRSPEVRKLKRRRDDDEVQFEPPSIIKRRAVSPGFSQSPTVLSSPVAIPANMNQNGGATNGTRSKRSSYILEAHEGLGKMSISPFG</sequence>
<proteinExistence type="predicted"/>
<dbReference type="Proteomes" id="UP001373714">
    <property type="component" value="Unassembled WGS sequence"/>
</dbReference>
<feature type="compositionally biased region" description="Low complexity" evidence="1">
    <location>
        <begin position="99"/>
        <end position="108"/>
    </location>
</feature>
<accession>A0AAV9USM6</accession>
<feature type="compositionally biased region" description="Polar residues" evidence="1">
    <location>
        <begin position="605"/>
        <end position="616"/>
    </location>
</feature>
<dbReference type="AlphaFoldDB" id="A0AAV9USM6"/>
<feature type="compositionally biased region" description="Low complexity" evidence="1">
    <location>
        <begin position="345"/>
        <end position="360"/>
    </location>
</feature>
<comment type="caution">
    <text evidence="2">The sequence shown here is derived from an EMBL/GenBank/DDBJ whole genome shotgun (WGS) entry which is preliminary data.</text>
</comment>
<feature type="region of interest" description="Disordered" evidence="1">
    <location>
        <begin position="1"/>
        <end position="36"/>
    </location>
</feature>
<evidence type="ECO:0000313" key="2">
    <source>
        <dbReference type="EMBL" id="KAK6348991.1"/>
    </source>
</evidence>
<feature type="region of interest" description="Disordered" evidence="1">
    <location>
        <begin position="335"/>
        <end position="375"/>
    </location>
</feature>
<organism evidence="2 3">
    <name type="scientific">Orbilia blumenaviensis</name>
    <dbReference type="NCBI Taxonomy" id="1796055"/>
    <lineage>
        <taxon>Eukaryota</taxon>
        <taxon>Fungi</taxon>
        <taxon>Dikarya</taxon>
        <taxon>Ascomycota</taxon>
        <taxon>Pezizomycotina</taxon>
        <taxon>Orbiliomycetes</taxon>
        <taxon>Orbiliales</taxon>
        <taxon>Orbiliaceae</taxon>
        <taxon>Orbilia</taxon>
    </lineage>
</organism>
<evidence type="ECO:0000256" key="1">
    <source>
        <dbReference type="SAM" id="MobiDB-lite"/>
    </source>
</evidence>
<gene>
    <name evidence="2" type="ORF">TWF730_009751</name>
</gene>
<dbReference type="PANTHER" id="PTHR42106:SF1">
    <property type="match status" value="1"/>
</dbReference>
<feature type="compositionally biased region" description="Low complexity" evidence="1">
    <location>
        <begin position="64"/>
        <end position="76"/>
    </location>
</feature>
<name>A0AAV9USM6_9PEZI</name>
<feature type="region of interest" description="Disordered" evidence="1">
    <location>
        <begin position="285"/>
        <end position="320"/>
    </location>
</feature>
<feature type="region of interest" description="Disordered" evidence="1">
    <location>
        <begin position="64"/>
        <end position="112"/>
    </location>
</feature>
<reference evidence="2 3" key="1">
    <citation type="submission" date="2019-10" db="EMBL/GenBank/DDBJ databases">
        <authorList>
            <person name="Palmer J.M."/>
        </authorList>
    </citation>
    <scope>NUCLEOTIDE SEQUENCE [LARGE SCALE GENOMIC DNA]</scope>
    <source>
        <strain evidence="2 3">TWF730</strain>
    </source>
</reference>
<dbReference type="PANTHER" id="PTHR42106">
    <property type="entry name" value="CHROMOSOME 10, WHOLE GENOME SHOTGUN SEQUENCE"/>
    <property type="match status" value="1"/>
</dbReference>
<feature type="compositionally biased region" description="Polar residues" evidence="1">
    <location>
        <begin position="77"/>
        <end position="92"/>
    </location>
</feature>
<feature type="compositionally biased region" description="Low complexity" evidence="1">
    <location>
        <begin position="23"/>
        <end position="36"/>
    </location>
</feature>
<feature type="compositionally biased region" description="Polar residues" evidence="1">
    <location>
        <begin position="304"/>
        <end position="320"/>
    </location>
</feature>
<keyword evidence="3" id="KW-1185">Reference proteome</keyword>
<feature type="region of interest" description="Disordered" evidence="1">
    <location>
        <begin position="586"/>
        <end position="620"/>
    </location>
</feature>
<protein>
    <submittedName>
        <fullName evidence="2">Uncharacterized protein</fullName>
    </submittedName>
</protein>
<dbReference type="EMBL" id="JAVHNS010000007">
    <property type="protein sequence ID" value="KAK6348991.1"/>
    <property type="molecule type" value="Genomic_DNA"/>
</dbReference>